<evidence type="ECO:0000256" key="1">
    <source>
        <dbReference type="SAM" id="MobiDB-lite"/>
    </source>
</evidence>
<accession>A0A6J5GIN5</accession>
<gene>
    <name evidence="2" type="ORF">LMG27177_04306</name>
</gene>
<dbReference type="Proteomes" id="UP000494252">
    <property type="component" value="Unassembled WGS sequence"/>
</dbReference>
<name>A0A6J5GIN5_9BURK</name>
<proteinExistence type="predicted"/>
<evidence type="ECO:0000313" key="2">
    <source>
        <dbReference type="EMBL" id="CAB3797759.1"/>
    </source>
</evidence>
<sequence>MDAPGSTTAGRGRAVADVCPPDQSVTWTAVPLHKQPQEGRRHERPVRVGCGPSQRAVPDRCEAAGTCYYLPRRGRGPALAAAHTTSAVRDTSGGVCALSCIEWVLPHCQRRWQYLVNMAGGIPVGGMSCRLTSTGARSAVKSSNMPSILLNIKPLIRLVRSAETRRFSTYPRHLSQERPERVEICLTG</sequence>
<keyword evidence="3" id="KW-1185">Reference proteome</keyword>
<feature type="region of interest" description="Disordered" evidence="1">
    <location>
        <begin position="33"/>
        <end position="52"/>
    </location>
</feature>
<dbReference type="EMBL" id="CADIKI010000013">
    <property type="protein sequence ID" value="CAB3797759.1"/>
    <property type="molecule type" value="Genomic_DNA"/>
</dbReference>
<protein>
    <submittedName>
        <fullName evidence="2">Uncharacterized protein</fullName>
    </submittedName>
</protein>
<dbReference type="AlphaFoldDB" id="A0A6J5GIN5"/>
<reference evidence="2 3" key="1">
    <citation type="submission" date="2020-04" db="EMBL/GenBank/DDBJ databases">
        <authorList>
            <person name="De Canck E."/>
        </authorList>
    </citation>
    <scope>NUCLEOTIDE SEQUENCE [LARGE SCALE GENOMIC DNA]</scope>
    <source>
        <strain evidence="2 3">LMG 27177</strain>
    </source>
</reference>
<organism evidence="2 3">
    <name type="scientific">Paraburkholderia fynbosensis</name>
    <dbReference type="NCBI Taxonomy" id="1200993"/>
    <lineage>
        <taxon>Bacteria</taxon>
        <taxon>Pseudomonadati</taxon>
        <taxon>Pseudomonadota</taxon>
        <taxon>Betaproteobacteria</taxon>
        <taxon>Burkholderiales</taxon>
        <taxon>Burkholderiaceae</taxon>
        <taxon>Paraburkholderia</taxon>
    </lineage>
</organism>
<evidence type="ECO:0000313" key="3">
    <source>
        <dbReference type="Proteomes" id="UP000494252"/>
    </source>
</evidence>